<feature type="compositionally biased region" description="Polar residues" evidence="3">
    <location>
        <begin position="23"/>
        <end position="47"/>
    </location>
</feature>
<feature type="region of interest" description="Disordered" evidence="3">
    <location>
        <begin position="22"/>
        <end position="85"/>
    </location>
</feature>
<dbReference type="AlphaFoldDB" id="A0A6A6VNY9"/>
<dbReference type="EMBL" id="MU006562">
    <property type="protein sequence ID" value="KAF2751454.1"/>
    <property type="molecule type" value="Genomic_DNA"/>
</dbReference>
<evidence type="ECO:0000256" key="2">
    <source>
        <dbReference type="RuleBase" id="RU003860"/>
    </source>
</evidence>
<dbReference type="PANTHER" id="PTHR46188">
    <property type="entry name" value="BOLA-LIKE PROTEIN 3"/>
    <property type="match status" value="1"/>
</dbReference>
<evidence type="ECO:0000313" key="4">
    <source>
        <dbReference type="EMBL" id="KAF2751454.1"/>
    </source>
</evidence>
<dbReference type="InterPro" id="IPR052275">
    <property type="entry name" value="Mt_Fe-S_assembly_factor"/>
</dbReference>
<dbReference type="InterPro" id="IPR036065">
    <property type="entry name" value="BolA-like_sf"/>
</dbReference>
<reference evidence="4" key="1">
    <citation type="journal article" date="2020" name="Stud. Mycol.">
        <title>101 Dothideomycetes genomes: a test case for predicting lifestyles and emergence of pathogens.</title>
        <authorList>
            <person name="Haridas S."/>
            <person name="Albert R."/>
            <person name="Binder M."/>
            <person name="Bloem J."/>
            <person name="Labutti K."/>
            <person name="Salamov A."/>
            <person name="Andreopoulos B."/>
            <person name="Baker S."/>
            <person name="Barry K."/>
            <person name="Bills G."/>
            <person name="Bluhm B."/>
            <person name="Cannon C."/>
            <person name="Castanera R."/>
            <person name="Culley D."/>
            <person name="Daum C."/>
            <person name="Ezra D."/>
            <person name="Gonzalez J."/>
            <person name="Henrissat B."/>
            <person name="Kuo A."/>
            <person name="Liang C."/>
            <person name="Lipzen A."/>
            <person name="Lutzoni F."/>
            <person name="Magnuson J."/>
            <person name="Mondo S."/>
            <person name="Nolan M."/>
            <person name="Ohm R."/>
            <person name="Pangilinan J."/>
            <person name="Park H.-J."/>
            <person name="Ramirez L."/>
            <person name="Alfaro M."/>
            <person name="Sun H."/>
            <person name="Tritt A."/>
            <person name="Yoshinaga Y."/>
            <person name="Zwiers L.-H."/>
            <person name="Turgeon B."/>
            <person name="Goodwin S."/>
            <person name="Spatafora J."/>
            <person name="Crous P."/>
            <person name="Grigoriev I."/>
        </authorList>
    </citation>
    <scope>NUCLEOTIDE SEQUENCE</scope>
    <source>
        <strain evidence="4">CBS 119925</strain>
    </source>
</reference>
<dbReference type="GO" id="GO:0005759">
    <property type="term" value="C:mitochondrial matrix"/>
    <property type="evidence" value="ECO:0007669"/>
    <property type="project" value="TreeGrafter"/>
</dbReference>
<evidence type="ECO:0000313" key="5">
    <source>
        <dbReference type="Proteomes" id="UP000799440"/>
    </source>
</evidence>
<proteinExistence type="inferred from homology"/>
<evidence type="ECO:0000256" key="1">
    <source>
        <dbReference type="ARBA" id="ARBA00005578"/>
    </source>
</evidence>
<keyword evidence="5" id="KW-1185">Reference proteome</keyword>
<name>A0A6A6VNY9_9PLEO</name>
<accession>A0A6A6VNY9</accession>
<evidence type="ECO:0000256" key="3">
    <source>
        <dbReference type="SAM" id="MobiDB-lite"/>
    </source>
</evidence>
<organism evidence="4 5">
    <name type="scientific">Sporormia fimetaria CBS 119925</name>
    <dbReference type="NCBI Taxonomy" id="1340428"/>
    <lineage>
        <taxon>Eukaryota</taxon>
        <taxon>Fungi</taxon>
        <taxon>Dikarya</taxon>
        <taxon>Ascomycota</taxon>
        <taxon>Pezizomycotina</taxon>
        <taxon>Dothideomycetes</taxon>
        <taxon>Pleosporomycetidae</taxon>
        <taxon>Pleosporales</taxon>
        <taxon>Sporormiaceae</taxon>
        <taxon>Sporormia</taxon>
    </lineage>
</organism>
<dbReference type="Pfam" id="PF01722">
    <property type="entry name" value="BolA"/>
    <property type="match status" value="1"/>
</dbReference>
<dbReference type="PANTHER" id="PTHR46188:SF1">
    <property type="entry name" value="BOLA-LIKE PROTEIN 3"/>
    <property type="match status" value="1"/>
</dbReference>
<comment type="similarity">
    <text evidence="1 2">Belongs to the BolA/IbaG family.</text>
</comment>
<gene>
    <name evidence="4" type="ORF">M011DRAFT_473930</name>
</gene>
<sequence length="161" mass="17903">MAPSRAFLRLQTPPLRQLHRSTHLTSVSSSLPLNPRTRSLATLSPRQHPTAITRRNSPLSAHLPPPLRTAPFSTAASDRPEPPDYLNDAERHIFDKIRAELDPVKLEVQDISGGCGSMYALEIVSPKFKGLTIVKQHKLVNSILADEIKSWHGVQLRTRPA</sequence>
<dbReference type="Proteomes" id="UP000799440">
    <property type="component" value="Unassembled WGS sequence"/>
</dbReference>
<dbReference type="SUPFAM" id="SSF82657">
    <property type="entry name" value="BolA-like"/>
    <property type="match status" value="1"/>
</dbReference>
<dbReference type="Gene3D" id="3.10.20.90">
    <property type="entry name" value="Phosphatidylinositol 3-kinase Catalytic Subunit, Chain A, domain 1"/>
    <property type="match status" value="1"/>
</dbReference>
<dbReference type="OrthoDB" id="203381at2759"/>
<dbReference type="InterPro" id="IPR002634">
    <property type="entry name" value="BolA"/>
</dbReference>
<protein>
    <submittedName>
        <fullName evidence="4">Bola-like protein</fullName>
    </submittedName>
</protein>